<feature type="non-terminal residue" evidence="13">
    <location>
        <position position="1"/>
    </location>
</feature>
<evidence type="ECO:0000256" key="4">
    <source>
        <dbReference type="ARBA" id="ARBA00022692"/>
    </source>
</evidence>
<dbReference type="EMBL" id="VZTY01033018">
    <property type="protein sequence ID" value="NXU58788.1"/>
    <property type="molecule type" value="Genomic_DNA"/>
</dbReference>
<proteinExistence type="inferred from homology"/>
<comment type="similarity">
    <text evidence="11">Belongs to the TMEM17 family.</text>
</comment>
<evidence type="ECO:0000256" key="1">
    <source>
        <dbReference type="ARBA" id="ARBA00004272"/>
    </source>
</evidence>
<dbReference type="Pfam" id="PF09799">
    <property type="entry name" value="Transmemb_17"/>
    <property type="match status" value="1"/>
</dbReference>
<dbReference type="Proteomes" id="UP000582182">
    <property type="component" value="Unassembled WGS sequence"/>
</dbReference>
<dbReference type="PANTHER" id="PTHR13531:SF14">
    <property type="entry name" value="TRANSMEMBRANE PROTEIN 17"/>
    <property type="match status" value="1"/>
</dbReference>
<keyword evidence="8 12" id="KW-0472">Membrane</keyword>
<protein>
    <submittedName>
        <fullName evidence="13">TMM17 protein</fullName>
    </submittedName>
</protein>
<keyword evidence="5" id="KW-0970">Cilium biogenesis/degradation</keyword>
<dbReference type="GO" id="GO:0060170">
    <property type="term" value="C:ciliary membrane"/>
    <property type="evidence" value="ECO:0007669"/>
    <property type="project" value="UniProtKB-SubCell"/>
</dbReference>
<feature type="transmembrane region" description="Helical" evidence="12">
    <location>
        <begin position="143"/>
        <end position="163"/>
    </location>
</feature>
<evidence type="ECO:0000256" key="3">
    <source>
        <dbReference type="ARBA" id="ARBA00022475"/>
    </source>
</evidence>
<feature type="non-terminal residue" evidence="13">
    <location>
        <position position="208"/>
    </location>
</feature>
<gene>
    <name evidence="13" type="primary">Tmem17_1</name>
    <name evidence="13" type="ORF">TURVEL_R03512</name>
</gene>
<evidence type="ECO:0000256" key="2">
    <source>
        <dbReference type="ARBA" id="ARBA00011495"/>
    </source>
</evidence>
<dbReference type="GO" id="GO:1905515">
    <property type="term" value="P:non-motile cilium assembly"/>
    <property type="evidence" value="ECO:0007669"/>
    <property type="project" value="TreeGrafter"/>
</dbReference>
<accession>A0A7L3M0V3</accession>
<comment type="subcellular location">
    <subcellularLocation>
        <location evidence="1">Cell projection</location>
        <location evidence="1">Cilium membrane</location>
        <topology evidence="1">Multi-pass membrane protein</topology>
    </subcellularLocation>
</comment>
<comment type="function">
    <text evidence="10">Transmembrane component of the tectonic-like complex, a complex localized at the transition zone of primary cilia and acting as a barrier that prevents diffusion of transmembrane proteins between the cilia and plasma membranes. Required for ciliogenesis and sonic hedgehog/SHH signaling.</text>
</comment>
<keyword evidence="9" id="KW-0966">Cell projection</keyword>
<sequence length="208" mass="24220">MSLPQPLRRRLSSFSRTVFTDSHHTGPQYPGARPDIEMLSSLPLQMSLYFNLYYFPVWWLSMVIMLHLKYSYLSDYYKFILVTIMIFATLIEIVRLYLGYLGNLQVKVPELSGFWLLTLLLQLPTVLFLLFNEGLIILGWERAVNIVFALFLIFQVVAGFVTLKTMVNELSTQFRLNEFVRLEDHPVPSFYSQSRKERAVSTAGRYPG</sequence>
<evidence type="ECO:0000256" key="11">
    <source>
        <dbReference type="ARBA" id="ARBA00038348"/>
    </source>
</evidence>
<dbReference type="OrthoDB" id="311720at2759"/>
<feature type="transmembrane region" description="Helical" evidence="12">
    <location>
        <begin position="80"/>
        <end position="100"/>
    </location>
</feature>
<evidence type="ECO:0000256" key="12">
    <source>
        <dbReference type="SAM" id="Phobius"/>
    </source>
</evidence>
<evidence type="ECO:0000256" key="6">
    <source>
        <dbReference type="ARBA" id="ARBA00022989"/>
    </source>
</evidence>
<dbReference type="AlphaFoldDB" id="A0A7L3M0V3"/>
<evidence type="ECO:0000256" key="10">
    <source>
        <dbReference type="ARBA" id="ARBA00024803"/>
    </source>
</evidence>
<evidence type="ECO:0000256" key="8">
    <source>
        <dbReference type="ARBA" id="ARBA00023136"/>
    </source>
</evidence>
<feature type="transmembrane region" description="Helical" evidence="12">
    <location>
        <begin position="112"/>
        <end position="131"/>
    </location>
</feature>
<keyword evidence="7" id="KW-0969">Cilium</keyword>
<reference evidence="13 14" key="1">
    <citation type="submission" date="2019-09" db="EMBL/GenBank/DDBJ databases">
        <title>Bird 10,000 Genomes (B10K) Project - Family phase.</title>
        <authorList>
            <person name="Zhang G."/>
        </authorList>
    </citation>
    <scope>NUCLEOTIDE SEQUENCE [LARGE SCALE GENOMIC DNA]</scope>
    <source>
        <strain evidence="13">B10K-DU-029-46</strain>
    </source>
</reference>
<evidence type="ECO:0000256" key="7">
    <source>
        <dbReference type="ARBA" id="ARBA00023069"/>
    </source>
</evidence>
<comment type="caution">
    <text evidence="13">The sequence shown here is derived from an EMBL/GenBank/DDBJ whole genome shotgun (WGS) entry which is preliminary data.</text>
</comment>
<evidence type="ECO:0000313" key="14">
    <source>
        <dbReference type="Proteomes" id="UP000582182"/>
    </source>
</evidence>
<dbReference type="InterPro" id="IPR019184">
    <property type="entry name" value="Uncharacterised_TM-17"/>
</dbReference>
<keyword evidence="4 12" id="KW-0812">Transmembrane</keyword>
<organism evidence="13 14">
    <name type="scientific">Turnix velox</name>
    <name type="common">Little buttonquail</name>
    <dbReference type="NCBI Taxonomy" id="2529409"/>
    <lineage>
        <taxon>Eukaryota</taxon>
        <taxon>Metazoa</taxon>
        <taxon>Chordata</taxon>
        <taxon>Craniata</taxon>
        <taxon>Vertebrata</taxon>
        <taxon>Euteleostomi</taxon>
        <taxon>Archelosauria</taxon>
        <taxon>Archosauria</taxon>
        <taxon>Dinosauria</taxon>
        <taxon>Saurischia</taxon>
        <taxon>Theropoda</taxon>
        <taxon>Coelurosauria</taxon>
        <taxon>Aves</taxon>
        <taxon>Neognathae</taxon>
        <taxon>Neoaves</taxon>
        <taxon>Charadriiformes</taxon>
        <taxon>Turnicidae</taxon>
        <taxon>Turnix</taxon>
    </lineage>
</organism>
<keyword evidence="6 12" id="KW-1133">Transmembrane helix</keyword>
<feature type="transmembrane region" description="Helical" evidence="12">
    <location>
        <begin position="48"/>
        <end position="68"/>
    </location>
</feature>
<name>A0A7L3M0V3_9CHAR</name>
<keyword evidence="14" id="KW-1185">Reference proteome</keyword>
<dbReference type="GO" id="GO:0035869">
    <property type="term" value="C:ciliary transition zone"/>
    <property type="evidence" value="ECO:0007669"/>
    <property type="project" value="TreeGrafter"/>
</dbReference>
<evidence type="ECO:0000256" key="9">
    <source>
        <dbReference type="ARBA" id="ARBA00023273"/>
    </source>
</evidence>
<evidence type="ECO:0000313" key="13">
    <source>
        <dbReference type="EMBL" id="NXU58788.1"/>
    </source>
</evidence>
<keyword evidence="3" id="KW-1003">Cell membrane</keyword>
<comment type="subunit">
    <text evidence="2">Part of the tectonic-like complex (also named B9 complex).</text>
</comment>
<evidence type="ECO:0000256" key="5">
    <source>
        <dbReference type="ARBA" id="ARBA00022794"/>
    </source>
</evidence>
<dbReference type="PANTHER" id="PTHR13531">
    <property type="entry name" value="GEO07735P1-RELATED-RELATED"/>
    <property type="match status" value="1"/>
</dbReference>